<comment type="subcellular location">
    <subcellularLocation>
        <location evidence="1 10 11">Cytoplasm</location>
    </subcellularLocation>
</comment>
<dbReference type="InterPro" id="IPR015947">
    <property type="entry name" value="PUA-like_sf"/>
</dbReference>
<evidence type="ECO:0000256" key="3">
    <source>
        <dbReference type="ARBA" id="ARBA00022670"/>
    </source>
</evidence>
<comment type="subunit">
    <text evidence="10 11">Homohexamer. Organized in a ring with a central cavity.</text>
</comment>
<dbReference type="NCBIfam" id="TIGR00763">
    <property type="entry name" value="lon"/>
    <property type="match status" value="1"/>
</dbReference>
<dbReference type="InterPro" id="IPR054594">
    <property type="entry name" value="Lon_lid"/>
</dbReference>
<sequence>MDQHEANEAVTVELPVLPLRDVVVYPNMVIPLFVGREKSIQALELAMESDKQILLIAQRSASDDEPSFDDLFKTGTVATVLQMLKLPDGTVKVLVEGEERARVIEMADREDHYSAIVEVLHIDNIGESETDVYKRTALDQFERYIQVNKKIPSEVLASLQNIDDVSRLADTVAAHMALKLDEKQNLLEMLSARQRLEHLMSLMEAEIDLVEVEKRIRGRVKKQMEKSQREYYLNEQMKAIQKELGDMDESGGSDLDELQRKIEAAGMPKEALDKSLAEFNKLKMMSPMSAEATVVRGYIDWMLQIPWTKKTKVRMDMKRAEKILNEDHYGLEEVKQRILEYLAVQKRVKKLRGPILCLVGPPGVGKTSLGRSIARATNRKYVRMALGGVRDEAEIRGHRRTYIGSMPGKLIQKMSKIGVKNPLFLLDEIDKMGMDHRGDPASALLEVLDPEQNSTFNDHYLEVDYDLSDVLFVCTSNSMNIPGPLLDRMEIIRIPGYTEDEKLNIARKYLIPKQLKQNGLKANELDIDDSAVIDIIRYYTREAGVRGLEREIAKVCRKVIKEITLGGKAKAPRVTGEDLEHYCGVHKFKFGMAEEQDLVGHVTGLAWTQVGGDILTIEAAVVPGKGRLTHTGSLGDVMKESIQAAMTVVRSRARTLGIRSDFHEKHDLHIHVPEGATPKDGPSAGIGMCTALVSALTQIPVRSEVAMTGEITLRGQVLPIGGLKEKLLAAHRGGIKTVIIPDENQRDLKEIPDNIKADLDIKPVKWIDEVLDIALSYQPKPLTEEEDKVVAGEASNGKSESGQLSTH</sequence>
<reference evidence="18 19" key="1">
    <citation type="submission" date="2014-04" db="EMBL/GenBank/DDBJ databases">
        <title>Marinobacterium kochiensis sp. nov., isolated from sediment sample collected from Kochi backwaters in Kerala, India.</title>
        <authorList>
            <person name="Singh A."/>
            <person name="Pinnaka A.K."/>
        </authorList>
    </citation>
    <scope>NUCLEOTIDE SEQUENCE [LARGE SCALE GENOMIC DNA]</scope>
    <source>
        <strain evidence="18 19">AK27</strain>
    </source>
</reference>
<dbReference type="EC" id="3.4.21.53" evidence="10 11"/>
<feature type="domain" description="Lon N-terminal" evidence="17">
    <location>
        <begin position="14"/>
        <end position="207"/>
    </location>
</feature>
<dbReference type="Gene3D" id="3.40.50.300">
    <property type="entry name" value="P-loop containing nucleotide triphosphate hydrolases"/>
    <property type="match status" value="1"/>
</dbReference>
<dbReference type="Gene3D" id="1.10.8.60">
    <property type="match status" value="1"/>
</dbReference>
<feature type="active site" evidence="10 12">
    <location>
        <position position="683"/>
    </location>
</feature>
<dbReference type="PROSITE" id="PS51787">
    <property type="entry name" value="LON_N"/>
    <property type="match status" value="1"/>
</dbReference>
<evidence type="ECO:0000256" key="4">
    <source>
        <dbReference type="ARBA" id="ARBA00022741"/>
    </source>
</evidence>
<dbReference type="PATRIC" id="fig|1232683.4.peg.3638"/>
<evidence type="ECO:0000256" key="12">
    <source>
        <dbReference type="PIRSR" id="PIRSR001174-1"/>
    </source>
</evidence>
<dbReference type="InterPro" id="IPR014721">
    <property type="entry name" value="Ribsml_uS5_D2-typ_fold_subgr"/>
</dbReference>
<evidence type="ECO:0000256" key="9">
    <source>
        <dbReference type="ARBA" id="ARBA00050665"/>
    </source>
</evidence>
<keyword evidence="4 10" id="KW-0547">Nucleotide-binding</keyword>
<evidence type="ECO:0000256" key="15">
    <source>
        <dbReference type="SAM" id="MobiDB-lite"/>
    </source>
</evidence>
<dbReference type="SUPFAM" id="SSF88697">
    <property type="entry name" value="PUA domain-like"/>
    <property type="match status" value="1"/>
</dbReference>
<dbReference type="PIRSF" id="PIRSF001174">
    <property type="entry name" value="Lon_proteas"/>
    <property type="match status" value="1"/>
</dbReference>
<dbReference type="FunFam" id="1.20.5.5270:FF:000002">
    <property type="entry name" value="Lon protease homolog"/>
    <property type="match status" value="1"/>
</dbReference>
<dbReference type="Gene3D" id="1.20.5.5270">
    <property type="match status" value="1"/>
</dbReference>
<feature type="region of interest" description="Disordered" evidence="15">
    <location>
        <begin position="783"/>
        <end position="807"/>
    </location>
</feature>
<dbReference type="eggNOG" id="COG0466">
    <property type="taxonomic scope" value="Bacteria"/>
</dbReference>
<dbReference type="GO" id="GO:0006515">
    <property type="term" value="P:protein quality control for misfolded or incompletely synthesized proteins"/>
    <property type="evidence" value="ECO:0007669"/>
    <property type="project" value="UniProtKB-UniRule"/>
</dbReference>
<dbReference type="GO" id="GO:0004176">
    <property type="term" value="F:ATP-dependent peptidase activity"/>
    <property type="evidence" value="ECO:0007669"/>
    <property type="project" value="UniProtKB-UniRule"/>
</dbReference>
<dbReference type="InterPro" id="IPR008269">
    <property type="entry name" value="Lon_proteolytic"/>
</dbReference>
<name>A0A081FU31_9GAMM</name>
<dbReference type="InterPro" id="IPR046336">
    <property type="entry name" value="Lon_prtase_N_sf"/>
</dbReference>
<dbReference type="InterPro" id="IPR003593">
    <property type="entry name" value="AAA+_ATPase"/>
</dbReference>
<keyword evidence="3 10" id="KW-0645">Protease</keyword>
<dbReference type="SMART" id="SM00464">
    <property type="entry name" value="LON"/>
    <property type="match status" value="1"/>
</dbReference>
<dbReference type="EMBL" id="JMQN01000057">
    <property type="protein sequence ID" value="KEA62036.1"/>
    <property type="molecule type" value="Genomic_DNA"/>
</dbReference>
<dbReference type="PANTHER" id="PTHR10046">
    <property type="entry name" value="ATP DEPENDENT LON PROTEASE FAMILY MEMBER"/>
    <property type="match status" value="1"/>
</dbReference>
<evidence type="ECO:0000256" key="13">
    <source>
        <dbReference type="PIRSR" id="PIRSR001174-2"/>
    </source>
</evidence>
<dbReference type="HAMAP" id="MF_01973">
    <property type="entry name" value="lon_bact"/>
    <property type="match status" value="1"/>
</dbReference>
<evidence type="ECO:0000256" key="11">
    <source>
        <dbReference type="PIRNR" id="PIRNR001174"/>
    </source>
</evidence>
<dbReference type="InterPro" id="IPR020568">
    <property type="entry name" value="Ribosomal_Su5_D2-typ_SF"/>
</dbReference>
<comment type="function">
    <text evidence="10">ATP-dependent serine protease that mediates the selective degradation of mutant and abnormal proteins as well as certain short-lived regulatory proteins. Required for cellular homeostasis and for survival from DNA damage and developmental changes induced by stress. Degrades polypeptides processively to yield small peptide fragments that are 5 to 10 amino acids long. Binds to DNA in a double-stranded, site-specific manner.</text>
</comment>
<dbReference type="GO" id="GO:0034605">
    <property type="term" value="P:cellular response to heat"/>
    <property type="evidence" value="ECO:0007669"/>
    <property type="project" value="UniProtKB-UniRule"/>
</dbReference>
<organism evidence="18 19">
    <name type="scientific">Marinobacterium lacunae</name>
    <dbReference type="NCBI Taxonomy" id="1232683"/>
    <lineage>
        <taxon>Bacteria</taxon>
        <taxon>Pseudomonadati</taxon>
        <taxon>Pseudomonadota</taxon>
        <taxon>Gammaproteobacteria</taxon>
        <taxon>Oceanospirillales</taxon>
        <taxon>Oceanospirillaceae</taxon>
        <taxon>Marinobacterium</taxon>
    </lineage>
</organism>
<dbReference type="PRINTS" id="PR00830">
    <property type="entry name" value="ENDOLAPTASE"/>
</dbReference>
<dbReference type="RefSeq" id="WP_036191213.1">
    <property type="nucleotide sequence ID" value="NZ_JMQN01000057.1"/>
</dbReference>
<evidence type="ECO:0000256" key="2">
    <source>
        <dbReference type="ARBA" id="ARBA00022490"/>
    </source>
</evidence>
<dbReference type="FunFam" id="3.40.50.300:FF:000021">
    <property type="entry name" value="Lon protease homolog"/>
    <property type="match status" value="1"/>
</dbReference>
<dbReference type="OrthoDB" id="9803599at2"/>
<dbReference type="FunFam" id="2.30.130.40:FF:000001">
    <property type="entry name" value="Lon protease"/>
    <property type="match status" value="1"/>
</dbReference>
<dbReference type="InterPro" id="IPR027417">
    <property type="entry name" value="P-loop_NTPase"/>
</dbReference>
<evidence type="ECO:0000256" key="1">
    <source>
        <dbReference type="ARBA" id="ARBA00004496"/>
    </source>
</evidence>
<dbReference type="FunFam" id="3.30.230.10:FF:000010">
    <property type="entry name" value="Lon protease"/>
    <property type="match status" value="1"/>
</dbReference>
<dbReference type="Pfam" id="PF22667">
    <property type="entry name" value="Lon_lid"/>
    <property type="match status" value="1"/>
</dbReference>
<evidence type="ECO:0000256" key="8">
    <source>
        <dbReference type="ARBA" id="ARBA00023016"/>
    </source>
</evidence>
<evidence type="ECO:0000313" key="19">
    <source>
        <dbReference type="Proteomes" id="UP000028252"/>
    </source>
</evidence>
<dbReference type="FunFam" id="1.20.58.1480:FF:000001">
    <property type="entry name" value="Lon protease"/>
    <property type="match status" value="1"/>
</dbReference>
<feature type="compositionally biased region" description="Polar residues" evidence="15">
    <location>
        <begin position="796"/>
        <end position="807"/>
    </location>
</feature>
<dbReference type="PROSITE" id="PS51786">
    <property type="entry name" value="LON_PROTEOLYTIC"/>
    <property type="match status" value="1"/>
</dbReference>
<proteinExistence type="evidence at transcript level"/>
<keyword evidence="19" id="KW-1185">Reference proteome</keyword>
<dbReference type="GO" id="GO:0004252">
    <property type="term" value="F:serine-type endopeptidase activity"/>
    <property type="evidence" value="ECO:0007669"/>
    <property type="project" value="UniProtKB-UniRule"/>
</dbReference>
<dbReference type="InterPro" id="IPR027543">
    <property type="entry name" value="Lon_bac"/>
</dbReference>
<evidence type="ECO:0000256" key="6">
    <source>
        <dbReference type="ARBA" id="ARBA00022825"/>
    </source>
</evidence>
<evidence type="ECO:0000259" key="16">
    <source>
        <dbReference type="PROSITE" id="PS51786"/>
    </source>
</evidence>
<dbReference type="SUPFAM" id="SSF54211">
    <property type="entry name" value="Ribosomal protein S5 domain 2-like"/>
    <property type="match status" value="1"/>
</dbReference>
<evidence type="ECO:0000256" key="14">
    <source>
        <dbReference type="PROSITE-ProRule" id="PRU01122"/>
    </source>
</evidence>
<dbReference type="CDD" id="cd19500">
    <property type="entry name" value="RecA-like_Lon"/>
    <property type="match status" value="1"/>
</dbReference>
<evidence type="ECO:0000256" key="5">
    <source>
        <dbReference type="ARBA" id="ARBA00022801"/>
    </source>
</evidence>
<dbReference type="GO" id="GO:0005524">
    <property type="term" value="F:ATP binding"/>
    <property type="evidence" value="ECO:0007669"/>
    <property type="project" value="UniProtKB-UniRule"/>
</dbReference>
<dbReference type="SMART" id="SM00382">
    <property type="entry name" value="AAA"/>
    <property type="match status" value="1"/>
</dbReference>
<dbReference type="AlphaFoldDB" id="A0A081FU31"/>
<accession>A0A081FU31</accession>
<dbReference type="Pfam" id="PF00004">
    <property type="entry name" value="AAA"/>
    <property type="match status" value="1"/>
</dbReference>
<evidence type="ECO:0000313" key="18">
    <source>
        <dbReference type="EMBL" id="KEA62036.1"/>
    </source>
</evidence>
<dbReference type="Gene3D" id="2.30.130.40">
    <property type="entry name" value="LON domain-like"/>
    <property type="match status" value="1"/>
</dbReference>
<evidence type="ECO:0000259" key="17">
    <source>
        <dbReference type="PROSITE" id="PS51787"/>
    </source>
</evidence>
<feature type="domain" description="Lon proteolytic" evidence="16">
    <location>
        <begin position="596"/>
        <end position="777"/>
    </location>
</feature>
<dbReference type="GO" id="GO:0043565">
    <property type="term" value="F:sequence-specific DNA binding"/>
    <property type="evidence" value="ECO:0007669"/>
    <property type="project" value="UniProtKB-UniRule"/>
</dbReference>
<keyword evidence="8 10" id="KW-0346">Stress response</keyword>
<dbReference type="GO" id="GO:0016887">
    <property type="term" value="F:ATP hydrolysis activity"/>
    <property type="evidence" value="ECO:0007669"/>
    <property type="project" value="UniProtKB-UniRule"/>
</dbReference>
<feature type="active site" evidence="10 12">
    <location>
        <position position="726"/>
    </location>
</feature>
<protein>
    <recommendedName>
        <fullName evidence="10 11">Lon protease</fullName>
        <ecNumber evidence="10 11">3.4.21.53</ecNumber>
    </recommendedName>
    <alternativeName>
        <fullName evidence="10">ATP-dependent protease La</fullName>
    </alternativeName>
</protein>
<dbReference type="InterPro" id="IPR003959">
    <property type="entry name" value="ATPase_AAA_core"/>
</dbReference>
<keyword evidence="7 10" id="KW-0067">ATP-binding</keyword>
<dbReference type="NCBIfam" id="NF008053">
    <property type="entry name" value="PRK10787.1"/>
    <property type="match status" value="1"/>
</dbReference>
<comment type="similarity">
    <text evidence="10 11 14">Belongs to the peptidase S16 family.</text>
</comment>
<dbReference type="Proteomes" id="UP000028252">
    <property type="component" value="Unassembled WGS sequence"/>
</dbReference>
<dbReference type="InterPro" id="IPR027065">
    <property type="entry name" value="Lon_Prtase"/>
</dbReference>
<dbReference type="InterPro" id="IPR004815">
    <property type="entry name" value="Lon_bac/euk-typ"/>
</dbReference>
<dbReference type="GO" id="GO:0005737">
    <property type="term" value="C:cytoplasm"/>
    <property type="evidence" value="ECO:0007669"/>
    <property type="project" value="UniProtKB-SubCell"/>
</dbReference>
<dbReference type="STRING" id="1232683.ADIMK_3697"/>
<dbReference type="InterPro" id="IPR003111">
    <property type="entry name" value="Lon_prtase_N"/>
</dbReference>
<keyword evidence="5 10" id="KW-0378">Hydrolase</keyword>
<comment type="caution">
    <text evidence="18">The sequence shown here is derived from an EMBL/GenBank/DDBJ whole genome shotgun (WGS) entry which is preliminary data.</text>
</comment>
<dbReference type="Pfam" id="PF02190">
    <property type="entry name" value="LON_substr_bdg"/>
    <property type="match status" value="1"/>
</dbReference>
<comment type="catalytic activity">
    <reaction evidence="9 10 11 14">
        <text>Hydrolysis of proteins in presence of ATP.</text>
        <dbReference type="EC" id="3.4.21.53"/>
    </reaction>
</comment>
<evidence type="ECO:0000256" key="10">
    <source>
        <dbReference type="HAMAP-Rule" id="MF_01973"/>
    </source>
</evidence>
<feature type="binding site" evidence="10 13">
    <location>
        <begin position="360"/>
        <end position="367"/>
    </location>
    <ligand>
        <name>ATP</name>
        <dbReference type="ChEBI" id="CHEBI:30616"/>
    </ligand>
</feature>
<evidence type="ECO:0000256" key="7">
    <source>
        <dbReference type="ARBA" id="ARBA00022840"/>
    </source>
</evidence>
<comment type="induction">
    <text evidence="10">By heat shock.</text>
</comment>
<dbReference type="SUPFAM" id="SSF52540">
    <property type="entry name" value="P-loop containing nucleoside triphosphate hydrolases"/>
    <property type="match status" value="1"/>
</dbReference>
<keyword evidence="6 10" id="KW-0720">Serine protease</keyword>
<gene>
    <name evidence="10" type="primary">lon</name>
    <name evidence="18" type="ORF">ADIMK_3697</name>
</gene>
<dbReference type="Pfam" id="PF05362">
    <property type="entry name" value="Lon_C"/>
    <property type="match status" value="1"/>
</dbReference>
<keyword evidence="2 10" id="KW-0963">Cytoplasm</keyword>
<dbReference type="Gene3D" id="3.30.230.10">
    <property type="match status" value="1"/>
</dbReference>
<dbReference type="Gene3D" id="1.20.58.1480">
    <property type="match status" value="1"/>
</dbReference>